<feature type="region of interest" description="Disordered" evidence="10">
    <location>
        <begin position="1291"/>
        <end position="1348"/>
    </location>
</feature>
<feature type="compositionally biased region" description="Polar residues" evidence="10">
    <location>
        <begin position="1047"/>
        <end position="1070"/>
    </location>
</feature>
<keyword evidence="3" id="KW-0808">Transferase</keyword>
<dbReference type="PANTHER" id="PTHR24356">
    <property type="entry name" value="SERINE/THREONINE-PROTEIN KINASE"/>
    <property type="match status" value="1"/>
</dbReference>
<feature type="region of interest" description="Disordered" evidence="10">
    <location>
        <begin position="172"/>
        <end position="214"/>
    </location>
</feature>
<evidence type="ECO:0000259" key="11">
    <source>
        <dbReference type="PROSITE" id="PS50011"/>
    </source>
</evidence>
<dbReference type="CDD" id="cd05611">
    <property type="entry name" value="STKc_Rim15_like"/>
    <property type="match status" value="1"/>
</dbReference>
<evidence type="ECO:0000256" key="10">
    <source>
        <dbReference type="SAM" id="MobiDB-lite"/>
    </source>
</evidence>
<feature type="compositionally biased region" description="Polar residues" evidence="10">
    <location>
        <begin position="1393"/>
        <end position="1409"/>
    </location>
</feature>
<feature type="compositionally biased region" description="Low complexity" evidence="10">
    <location>
        <begin position="1078"/>
        <end position="1098"/>
    </location>
</feature>
<comment type="caution">
    <text evidence="9">Lacks conserved residue(s) required for the propagation of feature annotation.</text>
</comment>
<dbReference type="InterPro" id="IPR001789">
    <property type="entry name" value="Sig_transdc_resp-reg_receiver"/>
</dbReference>
<dbReference type="InterPro" id="IPR011009">
    <property type="entry name" value="Kinase-like_dom_sf"/>
</dbReference>
<reference evidence="14 15" key="1">
    <citation type="submission" date="2021-06" db="EMBL/GenBank/DDBJ databases">
        <title>Candida outbreak in Lebanon.</title>
        <authorList>
            <person name="Finianos M."/>
        </authorList>
    </citation>
    <scope>NUCLEOTIDE SEQUENCE [LARGE SCALE GENOMIC DNA]</scope>
    <source>
        <strain evidence="14">CA3LBN</strain>
    </source>
</reference>
<gene>
    <name evidence="14" type="ORF">CA3LBN_000916</name>
</gene>
<keyword evidence="6" id="KW-0067">ATP-binding</keyword>
<dbReference type="SMART" id="SM00448">
    <property type="entry name" value="REC"/>
    <property type="match status" value="1"/>
</dbReference>
<dbReference type="Gene3D" id="3.30.450.20">
    <property type="entry name" value="PAS domain"/>
    <property type="match status" value="1"/>
</dbReference>
<organism evidence="14 15">
    <name type="scientific">Candidozyma haemuli</name>
    <dbReference type="NCBI Taxonomy" id="45357"/>
    <lineage>
        <taxon>Eukaryota</taxon>
        <taxon>Fungi</taxon>
        <taxon>Dikarya</taxon>
        <taxon>Ascomycota</taxon>
        <taxon>Saccharomycotina</taxon>
        <taxon>Pichiomycetes</taxon>
        <taxon>Metschnikowiaceae</taxon>
        <taxon>Candidozyma</taxon>
    </lineage>
</organism>
<dbReference type="Pfam" id="PF00072">
    <property type="entry name" value="Response_reg"/>
    <property type="match status" value="1"/>
</dbReference>
<keyword evidence="4" id="KW-0547">Nucleotide-binding</keyword>
<evidence type="ECO:0000256" key="8">
    <source>
        <dbReference type="ARBA" id="ARBA00048679"/>
    </source>
</evidence>
<feature type="domain" description="Protein kinase" evidence="11">
    <location>
        <begin position="821"/>
        <end position="1252"/>
    </location>
</feature>
<dbReference type="SMART" id="SM00133">
    <property type="entry name" value="S_TK_X"/>
    <property type="match status" value="1"/>
</dbReference>
<dbReference type="Gene3D" id="3.30.200.20">
    <property type="entry name" value="Phosphorylase Kinase, domain 1"/>
    <property type="match status" value="1"/>
</dbReference>
<feature type="domain" description="Response regulatory" evidence="12">
    <location>
        <begin position="1546"/>
        <end position="1660"/>
    </location>
</feature>
<feature type="compositionally biased region" description="Basic and acidic residues" evidence="10">
    <location>
        <begin position="1"/>
        <end position="21"/>
    </location>
</feature>
<proteinExistence type="predicted"/>
<comment type="catalytic activity">
    <reaction evidence="8">
        <text>L-seryl-[protein] + ATP = O-phospho-L-seryl-[protein] + ADP + H(+)</text>
        <dbReference type="Rhea" id="RHEA:17989"/>
        <dbReference type="Rhea" id="RHEA-COMP:9863"/>
        <dbReference type="Rhea" id="RHEA-COMP:11604"/>
        <dbReference type="ChEBI" id="CHEBI:15378"/>
        <dbReference type="ChEBI" id="CHEBI:29999"/>
        <dbReference type="ChEBI" id="CHEBI:30616"/>
        <dbReference type="ChEBI" id="CHEBI:83421"/>
        <dbReference type="ChEBI" id="CHEBI:456216"/>
        <dbReference type="EC" id="2.7.11.1"/>
    </reaction>
</comment>
<comment type="catalytic activity">
    <reaction evidence="7">
        <text>L-threonyl-[protein] + ATP = O-phospho-L-threonyl-[protein] + ADP + H(+)</text>
        <dbReference type="Rhea" id="RHEA:46608"/>
        <dbReference type="Rhea" id="RHEA-COMP:11060"/>
        <dbReference type="Rhea" id="RHEA-COMP:11605"/>
        <dbReference type="ChEBI" id="CHEBI:15378"/>
        <dbReference type="ChEBI" id="CHEBI:30013"/>
        <dbReference type="ChEBI" id="CHEBI:30616"/>
        <dbReference type="ChEBI" id="CHEBI:61977"/>
        <dbReference type="ChEBI" id="CHEBI:456216"/>
        <dbReference type="EC" id="2.7.11.1"/>
    </reaction>
</comment>
<feature type="domain" description="AGC-kinase C-terminal" evidence="13">
    <location>
        <begin position="1253"/>
        <end position="1367"/>
    </location>
</feature>
<keyword evidence="5" id="KW-0418">Kinase</keyword>
<feature type="compositionally biased region" description="Low complexity" evidence="10">
    <location>
        <begin position="650"/>
        <end position="667"/>
    </location>
</feature>
<dbReference type="Pfam" id="PF00069">
    <property type="entry name" value="Pkinase"/>
    <property type="match status" value="2"/>
</dbReference>
<feature type="region of interest" description="Disordered" evidence="10">
    <location>
        <begin position="527"/>
        <end position="714"/>
    </location>
</feature>
<evidence type="ECO:0000259" key="12">
    <source>
        <dbReference type="PROSITE" id="PS50110"/>
    </source>
</evidence>
<dbReference type="SMART" id="SM00220">
    <property type="entry name" value="S_TKc"/>
    <property type="match status" value="1"/>
</dbReference>
<dbReference type="InterPro" id="IPR008271">
    <property type="entry name" value="Ser/Thr_kinase_AS"/>
</dbReference>
<dbReference type="Gene3D" id="3.40.50.2300">
    <property type="match status" value="1"/>
</dbReference>
<feature type="compositionally biased region" description="Polar residues" evidence="10">
    <location>
        <begin position="1028"/>
        <end position="1037"/>
    </location>
</feature>
<feature type="compositionally biased region" description="Basic and acidic residues" evidence="10">
    <location>
        <begin position="531"/>
        <end position="540"/>
    </location>
</feature>
<dbReference type="InterPro" id="IPR000961">
    <property type="entry name" value="AGC-kinase_C"/>
</dbReference>
<dbReference type="InterPro" id="IPR050236">
    <property type="entry name" value="Ser_Thr_kinase_AGC"/>
</dbReference>
<feature type="region of interest" description="Disordered" evidence="10">
    <location>
        <begin position="1381"/>
        <end position="1535"/>
    </location>
</feature>
<evidence type="ECO:0000256" key="4">
    <source>
        <dbReference type="ARBA" id="ARBA00022741"/>
    </source>
</evidence>
<feature type="compositionally biased region" description="Polar residues" evidence="10">
    <location>
        <begin position="197"/>
        <end position="214"/>
    </location>
</feature>
<dbReference type="PROSITE" id="PS50011">
    <property type="entry name" value="PROTEIN_KINASE_DOM"/>
    <property type="match status" value="1"/>
</dbReference>
<feature type="compositionally biased region" description="Basic and acidic residues" evidence="10">
    <location>
        <begin position="1431"/>
        <end position="1453"/>
    </location>
</feature>
<evidence type="ECO:0000313" key="14">
    <source>
        <dbReference type="EMBL" id="QWU86698.1"/>
    </source>
</evidence>
<dbReference type="CDD" id="cd17546">
    <property type="entry name" value="REC_hyHK_CKI1_RcsC-like"/>
    <property type="match status" value="1"/>
</dbReference>
<evidence type="ECO:0000259" key="13">
    <source>
        <dbReference type="PROSITE" id="PS51285"/>
    </source>
</evidence>
<evidence type="ECO:0000256" key="6">
    <source>
        <dbReference type="ARBA" id="ARBA00022840"/>
    </source>
</evidence>
<keyword evidence="15" id="KW-1185">Reference proteome</keyword>
<dbReference type="EC" id="2.7.11.1" evidence="1"/>
<name>A0ABX8I680_9ASCO</name>
<dbReference type="PROSITE" id="PS50110">
    <property type="entry name" value="RESPONSE_REGULATORY"/>
    <property type="match status" value="1"/>
</dbReference>
<feature type="compositionally biased region" description="Basic and acidic residues" evidence="10">
    <location>
        <begin position="669"/>
        <end position="687"/>
    </location>
</feature>
<sequence>MTEPKDKEASGLLRPDSDRQNPDPSNAMFHDPEYNAGHIDRKDLRSVSPLEVPSGSEAEQKNIGHDFTDVLKEQIDLRLASNNPAVVMELDLDGNIRYISKNWELVVGTQVKKLVNKPISNILIGSSSQDLQVFNNAVDQMIQDNASYKVKFLTATNDVEQKDINDVEEEDLGKAVHESTTPDPEGALGSTADHKSSPTTSATGSFDNASTSSQVSNNGEVIELEAQGILILDSKTNLPSYTIWTIKPFVHIEMDLTIPDALFDLLGFGSEIFEGYLMSLKEAGIIDEDSVPDPKLILCHICESNIPAWFIEKHSDLCLVEHRVSEELQSCHDALADQRDLIVKVSDSLWSQQFESHSGSSSSLSTLSSGSSTSSAASGNVYEYKGLPLPSMSSEGLSPRGSIPSLKTITKHSILRTRKFPFGILSRLVEYCDEALDINPADKDEETGELQFSPNTERAISAVMNWKALETSDPAIKMMVEDTQRSVNEKMESLTRLISIIQYGDKIKQEVDFLVLQSVKETVTKIRQKTYQHENPEHRPRTSSSRTIFHRRSTSSTDSGFRSHRNSDSSSTTGPPFVSASPSALPPSPLSQPGNLLSPQPSRVRSPQSRLLGEPYDNKPRASSSTSPHSITPRDLLKDRVSPSIEEITRSVSRPASAASSSSSQTRQSRRDVEDALRDLDITRRPPELASDASTVSSPRRHLSPAPYTERSNLNSFQRNFMNRMESSPLSSPSMTHSDINDEYQVPHTSLSKKRTSSSGSNTLPTLMTTQQGTPTQHGNSGLTPGHNRNSSSFSSKPPLSPLLVSQMPSSKPSTGGIKDYEIIKAISKGAFGAVFLAKRRLTGDYVAIKCLKKRDMIAKNQVLNVRSERAVMMKQTDSPYVAQLYSSFQTKDYLYLVMEYLNGGDCATLLKMLGTLGDKWAKRYIAEVIVGVNDLHTRGIIHRDLKPDNLLIDSTGHLKLTDFGLSRIGVVGRHTAQHRKSSSSEHAIELFRKSISNVGQLPQSPLIPSGSGDSPELLPAMHHKRTSSVTPFSLSPTLDHLKHKPSTSSTLPINPTKMSPSEPNTQGAQASKKRSGSILKSSGTRSGSSSSGVDSPGLKPSLPRTSSESSFAIVDDDFQYSPQQNDNNISSFALYNPEDEGEVKKFVGTPDYLSPETITGDKQGEYSDWWSMGCILFEFLFGYPPFHADTPDQVFKNILNGDIDWPPLPEDEEKEICPPEAKDLIKRLLVLNYEDRLGFNGADEIKQHPYFRQINWDTLYSESPDSFVPMVDDPESTDYFDARGADMSHFPIEDEDATVDDERVPSSAKELETHEGYFDSNPSPQHLSLPGSPMLGRRERRSSKLADTSEFGSFHFRNLNVLERANKDVINRLKNEHLEHRNSFSSSSSESTPLGQTKSRGSSISSAIVNPGSPFKRPVSPVGNRSQSPVRDKSSSGSIKKDSTGSLKRESSGKSSIGSTRTLEERTLSTRQSASSLARNILQRNTGDVLYSPPASDQEDSSSALSRVRQRRDSLRRGGSFGGNQVSGNVISPDESMRFGGSELDVLYCEPIPIVRHTVGKLIEKQGCVVLSISDGDDLIRRATSQVKFDLIFTALKLPKVDAIDAVKLIRYTNGINSDTPVIAVTGYAKEAHDVNMFDAILEKPIDSNQIRGVIDKFQCHDVAVESDPED</sequence>
<feature type="compositionally biased region" description="Basic and acidic residues" evidence="10">
    <location>
        <begin position="30"/>
        <end position="45"/>
    </location>
</feature>
<evidence type="ECO:0000256" key="2">
    <source>
        <dbReference type="ARBA" id="ARBA00022527"/>
    </source>
</evidence>
<dbReference type="EMBL" id="CP076661">
    <property type="protein sequence ID" value="QWU86698.1"/>
    <property type="molecule type" value="Genomic_DNA"/>
</dbReference>
<dbReference type="SUPFAM" id="SSF56112">
    <property type="entry name" value="Protein kinase-like (PK-like)"/>
    <property type="match status" value="1"/>
</dbReference>
<feature type="region of interest" description="Disordered" evidence="10">
    <location>
        <begin position="747"/>
        <end position="816"/>
    </location>
</feature>
<evidence type="ECO:0000256" key="3">
    <source>
        <dbReference type="ARBA" id="ARBA00022679"/>
    </source>
</evidence>
<evidence type="ECO:0000256" key="1">
    <source>
        <dbReference type="ARBA" id="ARBA00012513"/>
    </source>
</evidence>
<feature type="compositionally biased region" description="Low complexity" evidence="10">
    <location>
        <begin position="791"/>
        <end position="806"/>
    </location>
</feature>
<feature type="compositionally biased region" description="Low complexity" evidence="10">
    <location>
        <begin position="591"/>
        <end position="612"/>
    </location>
</feature>
<feature type="region of interest" description="Disordered" evidence="10">
    <location>
        <begin position="1"/>
        <end position="64"/>
    </location>
</feature>
<dbReference type="InterPro" id="IPR000719">
    <property type="entry name" value="Prot_kinase_dom"/>
</dbReference>
<dbReference type="Gene3D" id="1.10.510.10">
    <property type="entry name" value="Transferase(Phosphotransferase) domain 1"/>
    <property type="match status" value="2"/>
</dbReference>
<feature type="compositionally biased region" description="Polar residues" evidence="10">
    <location>
        <begin position="621"/>
        <end position="630"/>
    </location>
</feature>
<feature type="compositionally biased region" description="Basic and acidic residues" evidence="10">
    <location>
        <begin position="1301"/>
        <end position="1318"/>
    </location>
</feature>
<feature type="compositionally biased region" description="Polar residues" evidence="10">
    <location>
        <begin position="1473"/>
        <end position="1487"/>
    </location>
</feature>
<dbReference type="PROSITE" id="PS00108">
    <property type="entry name" value="PROTEIN_KINASE_ST"/>
    <property type="match status" value="1"/>
</dbReference>
<evidence type="ECO:0000256" key="5">
    <source>
        <dbReference type="ARBA" id="ARBA00022777"/>
    </source>
</evidence>
<dbReference type="SUPFAM" id="SSF52172">
    <property type="entry name" value="CheY-like"/>
    <property type="match status" value="1"/>
</dbReference>
<feature type="compositionally biased region" description="Polar residues" evidence="10">
    <location>
        <begin position="762"/>
        <end position="790"/>
    </location>
</feature>
<dbReference type="PROSITE" id="PS51285">
    <property type="entry name" value="AGC_KINASE_CTER"/>
    <property type="match status" value="1"/>
</dbReference>
<evidence type="ECO:0000256" key="7">
    <source>
        <dbReference type="ARBA" id="ARBA00047899"/>
    </source>
</evidence>
<dbReference type="InterPro" id="IPR011006">
    <property type="entry name" value="CheY-like_superfamily"/>
</dbReference>
<dbReference type="Proteomes" id="UP000825434">
    <property type="component" value="Chromosome 1"/>
</dbReference>
<feature type="region of interest" description="Disordered" evidence="10">
    <location>
        <begin position="1025"/>
        <end position="1107"/>
    </location>
</feature>
<evidence type="ECO:0000256" key="9">
    <source>
        <dbReference type="PROSITE-ProRule" id="PRU00169"/>
    </source>
</evidence>
<evidence type="ECO:0000313" key="15">
    <source>
        <dbReference type="Proteomes" id="UP000825434"/>
    </source>
</evidence>
<protein>
    <recommendedName>
        <fullName evidence="1">non-specific serine/threonine protein kinase</fullName>
        <ecNumber evidence="1">2.7.11.1</ecNumber>
    </recommendedName>
</protein>
<dbReference type="PANTHER" id="PTHR24356:SF1">
    <property type="entry name" value="SERINE_THREONINE-PROTEIN KINASE GREATWALL"/>
    <property type="match status" value="1"/>
</dbReference>
<keyword evidence="2" id="KW-0723">Serine/threonine-protein kinase</keyword>
<accession>A0ABX8I680</accession>